<dbReference type="SUPFAM" id="SSF57756">
    <property type="entry name" value="Retrovirus zinc finger-like domains"/>
    <property type="match status" value="1"/>
</dbReference>
<protein>
    <recommendedName>
        <fullName evidence="4">CCHC-type domain-containing protein</fullName>
    </recommendedName>
</protein>
<feature type="compositionally biased region" description="Basic and acidic residues" evidence="3">
    <location>
        <begin position="310"/>
        <end position="326"/>
    </location>
</feature>
<dbReference type="AlphaFoldDB" id="A0AAD6V1E8"/>
<keyword evidence="2" id="KW-0863">Zinc-finger</keyword>
<comment type="caution">
    <text evidence="5">The sequence shown here is derived from an EMBL/GenBank/DDBJ whole genome shotgun (WGS) entry which is preliminary data.</text>
</comment>
<evidence type="ECO:0000259" key="4">
    <source>
        <dbReference type="PROSITE" id="PS50158"/>
    </source>
</evidence>
<feature type="domain" description="CCHC-type" evidence="4">
    <location>
        <begin position="339"/>
        <end position="354"/>
    </location>
</feature>
<dbReference type="GO" id="GO:0006397">
    <property type="term" value="P:mRNA processing"/>
    <property type="evidence" value="ECO:0007669"/>
    <property type="project" value="UniProtKB-KW"/>
</dbReference>
<name>A0AAD6V1E8_9AGAR</name>
<dbReference type="PROSITE" id="PS50158">
    <property type="entry name" value="ZF_CCHC"/>
    <property type="match status" value="1"/>
</dbReference>
<feature type="compositionally biased region" description="Low complexity" evidence="3">
    <location>
        <begin position="94"/>
        <end position="105"/>
    </location>
</feature>
<dbReference type="InterPro" id="IPR036875">
    <property type="entry name" value="Znf_CCHC_sf"/>
</dbReference>
<keyword evidence="2" id="KW-0479">Metal-binding</keyword>
<dbReference type="EMBL" id="JARJCW010000064">
    <property type="protein sequence ID" value="KAJ7200205.1"/>
    <property type="molecule type" value="Genomic_DNA"/>
</dbReference>
<evidence type="ECO:0000256" key="3">
    <source>
        <dbReference type="SAM" id="MobiDB-lite"/>
    </source>
</evidence>
<dbReference type="GO" id="GO:0003676">
    <property type="term" value="F:nucleic acid binding"/>
    <property type="evidence" value="ECO:0007669"/>
    <property type="project" value="InterPro"/>
</dbReference>
<keyword evidence="2" id="KW-0862">Zinc</keyword>
<evidence type="ECO:0000256" key="1">
    <source>
        <dbReference type="ARBA" id="ARBA00022664"/>
    </source>
</evidence>
<gene>
    <name evidence="5" type="ORF">GGX14DRAFT_572315</name>
</gene>
<dbReference type="GO" id="GO:0008270">
    <property type="term" value="F:zinc ion binding"/>
    <property type="evidence" value="ECO:0007669"/>
    <property type="project" value="UniProtKB-KW"/>
</dbReference>
<evidence type="ECO:0000313" key="5">
    <source>
        <dbReference type="EMBL" id="KAJ7200205.1"/>
    </source>
</evidence>
<feature type="region of interest" description="Disordered" evidence="3">
    <location>
        <begin position="56"/>
        <end position="107"/>
    </location>
</feature>
<accession>A0AAD6V1E8</accession>
<reference evidence="5" key="1">
    <citation type="submission" date="2023-03" db="EMBL/GenBank/DDBJ databases">
        <title>Massive genome expansion in bonnet fungi (Mycena s.s.) driven by repeated elements and novel gene families across ecological guilds.</title>
        <authorList>
            <consortium name="Lawrence Berkeley National Laboratory"/>
            <person name="Harder C.B."/>
            <person name="Miyauchi S."/>
            <person name="Viragh M."/>
            <person name="Kuo A."/>
            <person name="Thoen E."/>
            <person name="Andreopoulos B."/>
            <person name="Lu D."/>
            <person name="Skrede I."/>
            <person name="Drula E."/>
            <person name="Henrissat B."/>
            <person name="Morin E."/>
            <person name="Kohler A."/>
            <person name="Barry K."/>
            <person name="LaButti K."/>
            <person name="Morin E."/>
            <person name="Salamov A."/>
            <person name="Lipzen A."/>
            <person name="Mereny Z."/>
            <person name="Hegedus B."/>
            <person name="Baldrian P."/>
            <person name="Stursova M."/>
            <person name="Weitz H."/>
            <person name="Taylor A."/>
            <person name="Grigoriev I.V."/>
            <person name="Nagy L.G."/>
            <person name="Martin F."/>
            <person name="Kauserud H."/>
        </authorList>
    </citation>
    <scope>NUCLEOTIDE SEQUENCE</scope>
    <source>
        <strain evidence="5">9144</strain>
    </source>
</reference>
<evidence type="ECO:0000313" key="6">
    <source>
        <dbReference type="Proteomes" id="UP001219525"/>
    </source>
</evidence>
<sequence length="422" mass="46161">MVHNNSGISGLSSSFIQTSGGKAPIGGPVPVTFSAEVIGVLKKLDIIRLERNNKRNEKRKAGEANVSEDEDDEISPYFLGNSTGANSVPPEGLGAVPNAPGSAPGPAVPDPVVPGPVAGPVVANPKLLFTDKNAATNSFRANDNTIPNAIFSLAKNGISPPLTLFLPASLARIRSSNVKTVKHGTGESTKVTVIDVSDFPDETTMEQAVWNSSYNTFLSFMDLAAEAHIVQGFSRHYDHILSDVAVETWFPAYRNFDRTIRAQFFTAPYIIDIHSADYRTALQAAKDAYIWSNLPSHTPSGPRASGGSGGRERVDRHKPYDRENRPQSDGGQRRKPLLCFRCGRTGHPAGRCPEKTPNKHSREFVIYANSDGLFRISDQRAVCMLFNCGRSWFQTPHPCLHPLRRRSPRSDRLYSQLNANRV</sequence>
<dbReference type="InterPro" id="IPR001878">
    <property type="entry name" value="Znf_CCHC"/>
</dbReference>
<evidence type="ECO:0000256" key="2">
    <source>
        <dbReference type="PROSITE-ProRule" id="PRU00047"/>
    </source>
</evidence>
<organism evidence="5 6">
    <name type="scientific">Mycena pura</name>
    <dbReference type="NCBI Taxonomy" id="153505"/>
    <lineage>
        <taxon>Eukaryota</taxon>
        <taxon>Fungi</taxon>
        <taxon>Dikarya</taxon>
        <taxon>Basidiomycota</taxon>
        <taxon>Agaricomycotina</taxon>
        <taxon>Agaricomycetes</taxon>
        <taxon>Agaricomycetidae</taxon>
        <taxon>Agaricales</taxon>
        <taxon>Marasmiineae</taxon>
        <taxon>Mycenaceae</taxon>
        <taxon>Mycena</taxon>
    </lineage>
</organism>
<proteinExistence type="predicted"/>
<feature type="region of interest" description="Disordered" evidence="3">
    <location>
        <begin position="298"/>
        <end position="335"/>
    </location>
</feature>
<keyword evidence="1" id="KW-0507">mRNA processing</keyword>
<keyword evidence="6" id="KW-1185">Reference proteome</keyword>
<dbReference type="Proteomes" id="UP001219525">
    <property type="component" value="Unassembled WGS sequence"/>
</dbReference>